<dbReference type="RefSeq" id="WP_061561260.1">
    <property type="nucleotide sequence ID" value="NZ_CP014158.1"/>
</dbReference>
<gene>
    <name evidence="4" type="ORF">A9C11_19715</name>
</gene>
<dbReference type="Gene3D" id="2.40.160.10">
    <property type="entry name" value="Porin"/>
    <property type="match status" value="1"/>
</dbReference>
<dbReference type="PANTHER" id="PTHR34596">
    <property type="entry name" value="CHITOPORIN"/>
    <property type="match status" value="1"/>
</dbReference>
<keyword evidence="3" id="KW-0732">Signal</keyword>
<dbReference type="GO" id="GO:0016020">
    <property type="term" value="C:membrane"/>
    <property type="evidence" value="ECO:0007669"/>
    <property type="project" value="InterPro"/>
</dbReference>
<dbReference type="InterPro" id="IPR023614">
    <property type="entry name" value="Porin_dom_sf"/>
</dbReference>
<accession>A0A127MQT5</accession>
<evidence type="ECO:0000256" key="3">
    <source>
        <dbReference type="ARBA" id="ARBA00022729"/>
    </source>
</evidence>
<dbReference type="AlphaFoldDB" id="A0A127MQT5"/>
<sequence length="416" mass="46155">MKNLPARALASVAACLPFCAQADFIGDSKASLELRNFYFNRDYRQAGASQSYSEEWAQGFLLRYESGYTEGSIGVGLDALGLLGLKLDSSPDRSGSGLLPYSAGDRRAADDYSDLGLTAKLRASNSTLKIGTLTPRLPVVQYNDTRLHPQTFQGGLAEINEIDGLAVQLGQLRQVKQRDSSNAEDLSITRGNKRNIQPGRHSTSDRFNLAGGSYRWSDNLSTSYHYGNLEDFYRQHYLGLVHVLPIARDQSLKSDIRWARSTDEGGSNVDNRALNALFTYRLGGHGFGLGYQRMSGDTGYAYLAGTDPYLTNFVQIGDFANKDERSWQLRYDFDFAAVGLPGLTFMTRYLRGDNIDLLDGRGNGKEWERDTDIGYVVQSGALKNLGLKVRNGSFRSDFGNDVDETRVIISYTLPLW</sequence>
<protein>
    <submittedName>
        <fullName evidence="4">Porin</fullName>
    </submittedName>
</protein>
<evidence type="ECO:0000313" key="5">
    <source>
        <dbReference type="Proteomes" id="UP000077748"/>
    </source>
</evidence>
<organism evidence="4 5">
    <name type="scientific">Pseudomonas citronellolis</name>
    <dbReference type="NCBI Taxonomy" id="53408"/>
    <lineage>
        <taxon>Bacteria</taxon>
        <taxon>Pseudomonadati</taxon>
        <taxon>Pseudomonadota</taxon>
        <taxon>Gammaproteobacteria</taxon>
        <taxon>Pseudomonadales</taxon>
        <taxon>Pseudomonadaceae</taxon>
        <taxon>Pseudomonas</taxon>
    </lineage>
</organism>
<keyword evidence="2" id="KW-0813">Transport</keyword>
<dbReference type="EMBL" id="CP015878">
    <property type="protein sequence ID" value="ANI16069.1"/>
    <property type="molecule type" value="Genomic_DNA"/>
</dbReference>
<dbReference type="Pfam" id="PF03573">
    <property type="entry name" value="OprD"/>
    <property type="match status" value="1"/>
</dbReference>
<dbReference type="KEGG" id="pcq:PcP3B5_22410"/>
<dbReference type="STRING" id="53408.A9C11_19715"/>
<dbReference type="FunFam" id="2.40.160.10:FF:000008">
    <property type="entry name" value="OprD family porin"/>
    <property type="match status" value="1"/>
</dbReference>
<name>A0A127MQT5_9PSED</name>
<dbReference type="GO" id="GO:0015288">
    <property type="term" value="F:porin activity"/>
    <property type="evidence" value="ECO:0007669"/>
    <property type="project" value="TreeGrafter"/>
</dbReference>
<proteinExistence type="inferred from homology"/>
<dbReference type="PANTHER" id="PTHR34596:SF2">
    <property type="entry name" value="CHITOPORIN"/>
    <property type="match status" value="1"/>
</dbReference>
<evidence type="ECO:0000256" key="2">
    <source>
        <dbReference type="ARBA" id="ARBA00022448"/>
    </source>
</evidence>
<dbReference type="GeneID" id="72995382"/>
<dbReference type="Proteomes" id="UP000077748">
    <property type="component" value="Chromosome"/>
</dbReference>
<evidence type="ECO:0000313" key="4">
    <source>
        <dbReference type="EMBL" id="ANI16069.1"/>
    </source>
</evidence>
<comment type="similarity">
    <text evidence="1">Belongs to the outer membrane porin (Opr) (TC 1.B.25) family.</text>
</comment>
<dbReference type="InterPro" id="IPR005318">
    <property type="entry name" value="OM_porin_bac"/>
</dbReference>
<reference evidence="4 5" key="1">
    <citation type="submission" date="2016-05" db="EMBL/GenBank/DDBJ databases">
        <title>Genome Sequence of Pseudomonas citronellolis Strain SJTE-3, an Estrogens and Persistent Organic Pollutants degradation strain.</title>
        <authorList>
            <person name="Liang R."/>
        </authorList>
    </citation>
    <scope>NUCLEOTIDE SEQUENCE [LARGE SCALE GENOMIC DNA]</scope>
    <source>
        <strain evidence="4 5">SJTE-3</strain>
    </source>
</reference>
<evidence type="ECO:0000256" key="1">
    <source>
        <dbReference type="ARBA" id="ARBA00009075"/>
    </source>
</evidence>